<evidence type="ECO:0000256" key="1">
    <source>
        <dbReference type="SAM" id="MobiDB-lite"/>
    </source>
</evidence>
<dbReference type="AlphaFoldDB" id="A0A834TWC9"/>
<feature type="compositionally biased region" description="Basic and acidic residues" evidence="1">
    <location>
        <begin position="1"/>
        <end position="11"/>
    </location>
</feature>
<proteinExistence type="predicted"/>
<reference evidence="2" key="1">
    <citation type="submission" date="2020-09" db="EMBL/GenBank/DDBJ databases">
        <title>Genome-Enabled Discovery of Anthraquinone Biosynthesis in Senna tora.</title>
        <authorList>
            <person name="Kang S.-H."/>
            <person name="Pandey R.P."/>
            <person name="Lee C.-M."/>
            <person name="Sim J.-S."/>
            <person name="Jeong J.-T."/>
            <person name="Choi B.-S."/>
            <person name="Jung M."/>
            <person name="Ginzburg D."/>
            <person name="Zhao K."/>
            <person name="Won S.Y."/>
            <person name="Oh T.-J."/>
            <person name="Yu Y."/>
            <person name="Kim N.-H."/>
            <person name="Lee O.R."/>
            <person name="Lee T.-H."/>
            <person name="Bashyal P."/>
            <person name="Kim T.-S."/>
            <person name="Lee W.-H."/>
            <person name="Kawkins C."/>
            <person name="Kim C.-K."/>
            <person name="Kim J.S."/>
            <person name="Ahn B.O."/>
            <person name="Rhee S.Y."/>
            <person name="Sohng J.K."/>
        </authorList>
    </citation>
    <scope>NUCLEOTIDE SEQUENCE</scope>
    <source>
        <tissue evidence="2">Leaf</tissue>
    </source>
</reference>
<feature type="compositionally biased region" description="Polar residues" evidence="1">
    <location>
        <begin position="28"/>
        <end position="38"/>
    </location>
</feature>
<dbReference type="Proteomes" id="UP000634136">
    <property type="component" value="Unassembled WGS sequence"/>
</dbReference>
<name>A0A834TWC9_9FABA</name>
<sequence>MTLAANRREQSDSPVEDGSGESLDRNAETGNKSSSTPGPQGPDLPEISVLENVVSILLDLGPQAFPSLYKFCLILSDHKQIYKPEITSQNPFVKAQPV</sequence>
<accession>A0A834TWC9</accession>
<dbReference type="EMBL" id="JAAIUW010000006">
    <property type="protein sequence ID" value="KAF7827741.1"/>
    <property type="molecule type" value="Genomic_DNA"/>
</dbReference>
<evidence type="ECO:0000313" key="3">
    <source>
        <dbReference type="Proteomes" id="UP000634136"/>
    </source>
</evidence>
<comment type="caution">
    <text evidence="2">The sequence shown here is derived from an EMBL/GenBank/DDBJ whole genome shotgun (WGS) entry which is preliminary data.</text>
</comment>
<organism evidence="2 3">
    <name type="scientific">Senna tora</name>
    <dbReference type="NCBI Taxonomy" id="362788"/>
    <lineage>
        <taxon>Eukaryota</taxon>
        <taxon>Viridiplantae</taxon>
        <taxon>Streptophyta</taxon>
        <taxon>Embryophyta</taxon>
        <taxon>Tracheophyta</taxon>
        <taxon>Spermatophyta</taxon>
        <taxon>Magnoliopsida</taxon>
        <taxon>eudicotyledons</taxon>
        <taxon>Gunneridae</taxon>
        <taxon>Pentapetalae</taxon>
        <taxon>rosids</taxon>
        <taxon>fabids</taxon>
        <taxon>Fabales</taxon>
        <taxon>Fabaceae</taxon>
        <taxon>Caesalpinioideae</taxon>
        <taxon>Cassia clade</taxon>
        <taxon>Senna</taxon>
    </lineage>
</organism>
<protein>
    <submittedName>
        <fullName evidence="2">Kinesin-1</fullName>
    </submittedName>
</protein>
<feature type="region of interest" description="Disordered" evidence="1">
    <location>
        <begin position="1"/>
        <end position="46"/>
    </location>
</feature>
<evidence type="ECO:0000313" key="2">
    <source>
        <dbReference type="EMBL" id="KAF7827741.1"/>
    </source>
</evidence>
<keyword evidence="3" id="KW-1185">Reference proteome</keyword>
<gene>
    <name evidence="2" type="ORF">G2W53_018905</name>
</gene>